<dbReference type="AlphaFoldDB" id="A0A7E4VMS7"/>
<feature type="transmembrane region" description="Helical" evidence="1">
    <location>
        <begin position="173"/>
        <end position="198"/>
    </location>
</feature>
<proteinExistence type="predicted"/>
<feature type="transmembrane region" description="Helical" evidence="1">
    <location>
        <begin position="20"/>
        <end position="40"/>
    </location>
</feature>
<keyword evidence="1" id="KW-0812">Transmembrane</keyword>
<reference evidence="2" key="1">
    <citation type="journal article" date="2013" name="Genetics">
        <title>The draft genome and transcriptome of Panagrellus redivivus are shaped by the harsh demands of a free-living lifestyle.</title>
        <authorList>
            <person name="Srinivasan J."/>
            <person name="Dillman A.R."/>
            <person name="Macchietto M.G."/>
            <person name="Heikkinen L."/>
            <person name="Lakso M."/>
            <person name="Fracchia K.M."/>
            <person name="Antoshechkin I."/>
            <person name="Mortazavi A."/>
            <person name="Wong G."/>
            <person name="Sternberg P.W."/>
        </authorList>
    </citation>
    <scope>NUCLEOTIDE SEQUENCE [LARGE SCALE GENOMIC DNA]</scope>
    <source>
        <strain evidence="2">MT8872</strain>
    </source>
</reference>
<evidence type="ECO:0000313" key="3">
    <source>
        <dbReference type="WBParaSite" id="Pan_g23007.t1"/>
    </source>
</evidence>
<keyword evidence="1" id="KW-1133">Transmembrane helix</keyword>
<reference evidence="3" key="2">
    <citation type="submission" date="2020-10" db="UniProtKB">
        <authorList>
            <consortium name="WormBaseParasite"/>
        </authorList>
    </citation>
    <scope>IDENTIFICATION</scope>
</reference>
<dbReference type="Pfam" id="PF10318">
    <property type="entry name" value="7TM_GPCR_Srh"/>
    <property type="match status" value="1"/>
</dbReference>
<dbReference type="InterPro" id="IPR019422">
    <property type="entry name" value="7TM_GPCR_serpentine_rcpt_Srh"/>
</dbReference>
<evidence type="ECO:0000313" key="2">
    <source>
        <dbReference type="Proteomes" id="UP000492821"/>
    </source>
</evidence>
<feature type="transmembrane region" description="Helical" evidence="1">
    <location>
        <begin position="250"/>
        <end position="271"/>
    </location>
</feature>
<organism evidence="2 3">
    <name type="scientific">Panagrellus redivivus</name>
    <name type="common">Microworm</name>
    <dbReference type="NCBI Taxonomy" id="6233"/>
    <lineage>
        <taxon>Eukaryota</taxon>
        <taxon>Metazoa</taxon>
        <taxon>Ecdysozoa</taxon>
        <taxon>Nematoda</taxon>
        <taxon>Chromadorea</taxon>
        <taxon>Rhabditida</taxon>
        <taxon>Tylenchina</taxon>
        <taxon>Panagrolaimomorpha</taxon>
        <taxon>Panagrolaimoidea</taxon>
        <taxon>Panagrolaimidae</taxon>
        <taxon>Panagrellus</taxon>
    </lineage>
</organism>
<keyword evidence="1" id="KW-0472">Membrane</keyword>
<feature type="transmembrane region" description="Helical" evidence="1">
    <location>
        <begin position="227"/>
        <end position="244"/>
    </location>
</feature>
<accession>A0A7E4VMS7</accession>
<dbReference type="Proteomes" id="UP000492821">
    <property type="component" value="Unassembled WGS sequence"/>
</dbReference>
<dbReference type="WBParaSite" id="Pan_g23007.t1">
    <property type="protein sequence ID" value="Pan_g23007.t1"/>
    <property type="gene ID" value="Pan_g23007"/>
</dbReference>
<evidence type="ECO:0000256" key="1">
    <source>
        <dbReference type="SAM" id="Phobius"/>
    </source>
</evidence>
<sequence>MVYVIWYKSSKAMGAYKHLLFLEVIVSYVITLICFLWQPILLCPLRAAYCTGPLCFDRVSNYVCFQAFLVSCLLIVNVHTMKVTYQIAITYQTDNSFKKSVTNVRQTYIMFAGMVVLAVVTLSAVLLPALLQIDPQQTNAVFIQDVPALAELITNEPTFGGFHPDITKSSMDLILNIAFGINAIVPAFVAVICALFYYKMKQLKQHVSIATYAVHVMMLRTMMCETLIKIICFVIPTFFFGLTIKFELLWGSYTTTPAFAVFMMHLVFEILTNAFK</sequence>
<name>A0A7E4VMS7_PANRE</name>
<feature type="transmembrane region" description="Helical" evidence="1">
    <location>
        <begin position="60"/>
        <end position="78"/>
    </location>
</feature>
<feature type="transmembrane region" description="Helical" evidence="1">
    <location>
        <begin position="108"/>
        <end position="131"/>
    </location>
</feature>
<protein>
    <submittedName>
        <fullName evidence="3">G protein-coupled receptor</fullName>
    </submittedName>
</protein>
<dbReference type="PANTHER" id="PTHR45830">
    <property type="entry name" value="SERPENTINE RECEPTOR, CLASS I"/>
    <property type="match status" value="1"/>
</dbReference>
<keyword evidence="2" id="KW-1185">Reference proteome</keyword>
<dbReference type="PANTHER" id="PTHR45830:SF15">
    <property type="entry name" value="SERPENTINE RECEPTOR, CLASS I"/>
    <property type="match status" value="1"/>
</dbReference>